<keyword evidence="17" id="KW-1185">Reference proteome</keyword>
<evidence type="ECO:0000256" key="5">
    <source>
        <dbReference type="ARBA" id="ARBA00022553"/>
    </source>
</evidence>
<dbReference type="GO" id="GO:0016301">
    <property type="term" value="F:kinase activity"/>
    <property type="evidence" value="ECO:0007669"/>
    <property type="project" value="UniProtKB-KW"/>
</dbReference>
<evidence type="ECO:0000256" key="10">
    <source>
        <dbReference type="ARBA" id="ARBA00022840"/>
    </source>
</evidence>
<organism evidence="16 17">
    <name type="scientific">Streptomyces silvisoli</name>
    <dbReference type="NCBI Taxonomy" id="3034235"/>
    <lineage>
        <taxon>Bacteria</taxon>
        <taxon>Bacillati</taxon>
        <taxon>Actinomycetota</taxon>
        <taxon>Actinomycetes</taxon>
        <taxon>Kitasatosporales</taxon>
        <taxon>Streptomycetaceae</taxon>
        <taxon>Streptomyces</taxon>
    </lineage>
</organism>
<dbReference type="InterPro" id="IPR033463">
    <property type="entry name" value="sCache_3"/>
</dbReference>
<evidence type="ECO:0000256" key="8">
    <source>
        <dbReference type="ARBA" id="ARBA00022741"/>
    </source>
</evidence>
<keyword evidence="8" id="KW-0547">Nucleotide-binding</keyword>
<dbReference type="InterPro" id="IPR004358">
    <property type="entry name" value="Sig_transdc_His_kin-like_C"/>
</dbReference>
<dbReference type="EMBL" id="JARJBC010000001">
    <property type="protein sequence ID" value="MDF3287726.1"/>
    <property type="molecule type" value="Genomic_DNA"/>
</dbReference>
<dbReference type="Pfam" id="PF02518">
    <property type="entry name" value="HATPase_c"/>
    <property type="match status" value="1"/>
</dbReference>
<dbReference type="SUPFAM" id="SSF55890">
    <property type="entry name" value="Sporulation response regulatory protein Spo0B"/>
    <property type="match status" value="1"/>
</dbReference>
<comment type="catalytic activity">
    <reaction evidence="1">
        <text>ATP + protein L-histidine = ADP + protein N-phospho-L-histidine.</text>
        <dbReference type="EC" id="2.7.13.3"/>
    </reaction>
</comment>
<evidence type="ECO:0000256" key="13">
    <source>
        <dbReference type="ARBA" id="ARBA00023136"/>
    </source>
</evidence>
<dbReference type="InterPro" id="IPR005467">
    <property type="entry name" value="His_kinase_dom"/>
</dbReference>
<keyword evidence="6" id="KW-0808">Transferase</keyword>
<evidence type="ECO:0000256" key="4">
    <source>
        <dbReference type="ARBA" id="ARBA00022475"/>
    </source>
</evidence>
<dbReference type="SUPFAM" id="SSF55874">
    <property type="entry name" value="ATPase domain of HSP90 chaperone/DNA topoisomerase II/histidine kinase"/>
    <property type="match status" value="1"/>
</dbReference>
<keyword evidence="7" id="KW-0812">Transmembrane</keyword>
<evidence type="ECO:0000256" key="1">
    <source>
        <dbReference type="ARBA" id="ARBA00000085"/>
    </source>
</evidence>
<comment type="caution">
    <text evidence="16">The sequence shown here is derived from an EMBL/GenBank/DDBJ whole genome shotgun (WGS) entry which is preliminary data.</text>
</comment>
<gene>
    <name evidence="16" type="ORF">P3G67_00420</name>
</gene>
<dbReference type="RefSeq" id="WP_276091619.1">
    <property type="nucleotide sequence ID" value="NZ_JARJBC010000001.1"/>
</dbReference>
<sequence length="549" mass="58539">MFRRKPRLVTQALLAQITVLLLVLGGGFTLTAMLVRHQSEQQYAQRALAVARTTADNPVIVQRIASGHDPDGDVQREAERIRQRTGMLFVVVTDAHGIRRSHPDPAELGKPVSTQPTALHGRESVSVQRGTLGDSARAKVPLRDPRGRIIGEVSTGVRTRTAQQAAVPLIRQAAGFAGVALLVGTAGAVLLSRRLKRQTLGLEPVELAELLREQRAVLGGVGDGVLAVDTADRITVCNDEAARLLGGPRPPGTPVADAQLPSALRELLLSRRELRQSHLVVGDRLLVVTAQPVRRGDQDLGHVLTLRDRTELDELERELSALRSLSDALRAQAHEYTNRLHTLSGLLATGSREEAQSYLRELAAAPLATEGRDGARIADPYLRGLLAAKTATASELGIALRLVADSNLPRRLAEPLDVVSVVGNLLDNALRAAADGERAPAWVELSVLAEGDTVHLAVVDSGDGVLEADAERLFRSGFTTRPDRGRGGHGIGLPLARQLVAKYGGELRLECGSGADHGAVFIARIPAVVEPPGGTGAPNLFVDAVEVER</sequence>
<dbReference type="InterPro" id="IPR035965">
    <property type="entry name" value="PAS-like_dom_sf"/>
</dbReference>
<feature type="domain" description="Histidine kinase" evidence="15">
    <location>
        <begin position="310"/>
        <end position="529"/>
    </location>
</feature>
<keyword evidence="12" id="KW-0902">Two-component regulatory system</keyword>
<dbReference type="InterPro" id="IPR000014">
    <property type="entry name" value="PAS"/>
</dbReference>
<dbReference type="InterPro" id="IPR016120">
    <property type="entry name" value="Sig_transdc_His_kin_SpoOB"/>
</dbReference>
<keyword evidence="5" id="KW-0597">Phosphoprotein</keyword>
<feature type="region of interest" description="Disordered" evidence="14">
    <location>
        <begin position="100"/>
        <end position="127"/>
    </location>
</feature>
<dbReference type="EC" id="2.7.13.3" evidence="3"/>
<dbReference type="InterPro" id="IPR029151">
    <property type="entry name" value="Sensor-like_sf"/>
</dbReference>
<evidence type="ECO:0000256" key="6">
    <source>
        <dbReference type="ARBA" id="ARBA00022679"/>
    </source>
</evidence>
<dbReference type="SMART" id="SM00387">
    <property type="entry name" value="HATPase_c"/>
    <property type="match status" value="1"/>
</dbReference>
<evidence type="ECO:0000256" key="14">
    <source>
        <dbReference type="SAM" id="MobiDB-lite"/>
    </source>
</evidence>
<dbReference type="Pfam" id="PF17203">
    <property type="entry name" value="sCache_3_2"/>
    <property type="match status" value="1"/>
</dbReference>
<name>A0ABT5ZDF2_9ACTN</name>
<accession>A0ABT5ZDF2</accession>
<dbReference type="InterPro" id="IPR036890">
    <property type="entry name" value="HATPase_C_sf"/>
</dbReference>
<dbReference type="SUPFAM" id="SSF103190">
    <property type="entry name" value="Sensory domain-like"/>
    <property type="match status" value="1"/>
</dbReference>
<dbReference type="PRINTS" id="PR00344">
    <property type="entry name" value="BCTRLSENSOR"/>
</dbReference>
<evidence type="ECO:0000256" key="9">
    <source>
        <dbReference type="ARBA" id="ARBA00022777"/>
    </source>
</evidence>
<keyword evidence="4" id="KW-1003">Cell membrane</keyword>
<dbReference type="Gene3D" id="3.30.565.10">
    <property type="entry name" value="Histidine kinase-like ATPase, C-terminal domain"/>
    <property type="match status" value="1"/>
</dbReference>
<dbReference type="InterPro" id="IPR003594">
    <property type="entry name" value="HATPase_dom"/>
</dbReference>
<keyword evidence="11" id="KW-1133">Transmembrane helix</keyword>
<evidence type="ECO:0000256" key="2">
    <source>
        <dbReference type="ARBA" id="ARBA00004651"/>
    </source>
</evidence>
<proteinExistence type="predicted"/>
<keyword evidence="9 16" id="KW-0418">Kinase</keyword>
<dbReference type="Gene3D" id="1.10.287.130">
    <property type="match status" value="1"/>
</dbReference>
<evidence type="ECO:0000313" key="17">
    <source>
        <dbReference type="Proteomes" id="UP001216579"/>
    </source>
</evidence>
<dbReference type="Proteomes" id="UP001216579">
    <property type="component" value="Unassembled WGS sequence"/>
</dbReference>
<evidence type="ECO:0000259" key="15">
    <source>
        <dbReference type="PROSITE" id="PS50109"/>
    </source>
</evidence>
<dbReference type="PANTHER" id="PTHR43547:SF10">
    <property type="entry name" value="SENSOR HISTIDINE KINASE DCUS"/>
    <property type="match status" value="1"/>
</dbReference>
<evidence type="ECO:0000256" key="11">
    <source>
        <dbReference type="ARBA" id="ARBA00022989"/>
    </source>
</evidence>
<keyword evidence="13" id="KW-0472">Membrane</keyword>
<evidence type="ECO:0000256" key="12">
    <source>
        <dbReference type="ARBA" id="ARBA00023012"/>
    </source>
</evidence>
<dbReference type="CDD" id="cd00130">
    <property type="entry name" value="PAS"/>
    <property type="match status" value="1"/>
</dbReference>
<evidence type="ECO:0000256" key="7">
    <source>
        <dbReference type="ARBA" id="ARBA00022692"/>
    </source>
</evidence>
<dbReference type="InterPro" id="IPR039506">
    <property type="entry name" value="SPOB_a"/>
</dbReference>
<keyword evidence="10" id="KW-0067">ATP-binding</keyword>
<dbReference type="Gene3D" id="3.30.450.20">
    <property type="entry name" value="PAS domain"/>
    <property type="match status" value="2"/>
</dbReference>
<dbReference type="PROSITE" id="PS50109">
    <property type="entry name" value="HIS_KIN"/>
    <property type="match status" value="1"/>
</dbReference>
<dbReference type="SUPFAM" id="SSF55785">
    <property type="entry name" value="PYP-like sensor domain (PAS domain)"/>
    <property type="match status" value="1"/>
</dbReference>
<dbReference type="PANTHER" id="PTHR43547">
    <property type="entry name" value="TWO-COMPONENT HISTIDINE KINASE"/>
    <property type="match status" value="1"/>
</dbReference>
<comment type="subcellular location">
    <subcellularLocation>
        <location evidence="2">Cell membrane</location>
        <topology evidence="2">Multi-pass membrane protein</topology>
    </subcellularLocation>
</comment>
<evidence type="ECO:0000256" key="3">
    <source>
        <dbReference type="ARBA" id="ARBA00012438"/>
    </source>
</evidence>
<dbReference type="Pfam" id="PF14689">
    <property type="entry name" value="SPOB_a"/>
    <property type="match status" value="1"/>
</dbReference>
<protein>
    <recommendedName>
        <fullName evidence="3">histidine kinase</fullName>
        <ecNumber evidence="3">2.7.13.3</ecNumber>
    </recommendedName>
</protein>
<reference evidence="16 17" key="1">
    <citation type="submission" date="2023-03" db="EMBL/GenBank/DDBJ databases">
        <title>Draft genome sequence of Streptomyces sp. RB6PN23 isolated from peat swamp forest in Thailand.</title>
        <authorList>
            <person name="Klaysubun C."/>
            <person name="Duangmal K."/>
        </authorList>
    </citation>
    <scope>NUCLEOTIDE SEQUENCE [LARGE SCALE GENOMIC DNA]</scope>
    <source>
        <strain evidence="16 17">RB6PN23</strain>
    </source>
</reference>
<evidence type="ECO:0000313" key="16">
    <source>
        <dbReference type="EMBL" id="MDF3287726.1"/>
    </source>
</evidence>